<keyword evidence="5 6" id="KW-0472">Membrane</keyword>
<accession>A0ABZ1YN54</accession>
<evidence type="ECO:0000256" key="2">
    <source>
        <dbReference type="ARBA" id="ARBA00022475"/>
    </source>
</evidence>
<sequence length="172" mass="17659">MSTSSTAYLTIPSGRYRLAGMGTRLGARLIDTVIVGIPIGIVAAVVLANTDSSHEFPADSDTDSGFGLATALLVVALGLLACIAYEVGLTATQGATFGKKALGIRVVRIDTADAPGEGIGGAAALIRWATLMLPSVLCGVWGVVCAASPYFDHLARQGWHDKVAKTFVLAAL</sequence>
<dbReference type="EMBL" id="CP109441">
    <property type="protein sequence ID" value="WUV44603.1"/>
    <property type="molecule type" value="Genomic_DNA"/>
</dbReference>
<feature type="transmembrane region" description="Helical" evidence="6">
    <location>
        <begin position="68"/>
        <end position="89"/>
    </location>
</feature>
<keyword evidence="4 6" id="KW-1133">Transmembrane helix</keyword>
<dbReference type="InterPro" id="IPR010432">
    <property type="entry name" value="RDD"/>
</dbReference>
<keyword evidence="9" id="KW-1185">Reference proteome</keyword>
<gene>
    <name evidence="8" type="ORF">OG563_36365</name>
</gene>
<feature type="transmembrane region" description="Helical" evidence="6">
    <location>
        <begin position="25"/>
        <end position="48"/>
    </location>
</feature>
<reference evidence="8" key="1">
    <citation type="submission" date="2022-10" db="EMBL/GenBank/DDBJ databases">
        <title>The complete genomes of actinobacterial strains from the NBC collection.</title>
        <authorList>
            <person name="Joergensen T.S."/>
            <person name="Alvarez Arevalo M."/>
            <person name="Sterndorff E.B."/>
            <person name="Faurdal D."/>
            <person name="Vuksanovic O."/>
            <person name="Mourched A.-S."/>
            <person name="Charusanti P."/>
            <person name="Shaw S."/>
            <person name="Blin K."/>
            <person name="Weber T."/>
        </authorList>
    </citation>
    <scope>NUCLEOTIDE SEQUENCE</scope>
    <source>
        <strain evidence="8">NBC_01482</strain>
    </source>
</reference>
<dbReference type="RefSeq" id="WP_327098008.1">
    <property type="nucleotide sequence ID" value="NZ_CP109149.1"/>
</dbReference>
<dbReference type="PANTHER" id="PTHR36115:SF4">
    <property type="entry name" value="MEMBRANE PROTEIN"/>
    <property type="match status" value="1"/>
</dbReference>
<evidence type="ECO:0000256" key="5">
    <source>
        <dbReference type="ARBA" id="ARBA00023136"/>
    </source>
</evidence>
<feature type="domain" description="RDD" evidence="7">
    <location>
        <begin position="18"/>
        <end position="165"/>
    </location>
</feature>
<organism evidence="8 9">
    <name type="scientific">Nocardia vinacea</name>
    <dbReference type="NCBI Taxonomy" id="96468"/>
    <lineage>
        <taxon>Bacteria</taxon>
        <taxon>Bacillati</taxon>
        <taxon>Actinomycetota</taxon>
        <taxon>Actinomycetes</taxon>
        <taxon>Mycobacteriales</taxon>
        <taxon>Nocardiaceae</taxon>
        <taxon>Nocardia</taxon>
    </lineage>
</organism>
<evidence type="ECO:0000256" key="3">
    <source>
        <dbReference type="ARBA" id="ARBA00022692"/>
    </source>
</evidence>
<evidence type="ECO:0000256" key="1">
    <source>
        <dbReference type="ARBA" id="ARBA00004651"/>
    </source>
</evidence>
<dbReference type="InterPro" id="IPR051791">
    <property type="entry name" value="Pra-immunoreactive"/>
</dbReference>
<dbReference type="Pfam" id="PF06271">
    <property type="entry name" value="RDD"/>
    <property type="match status" value="1"/>
</dbReference>
<evidence type="ECO:0000256" key="6">
    <source>
        <dbReference type="SAM" id="Phobius"/>
    </source>
</evidence>
<evidence type="ECO:0000259" key="7">
    <source>
        <dbReference type="Pfam" id="PF06271"/>
    </source>
</evidence>
<protein>
    <submittedName>
        <fullName evidence="8">RDD family protein</fullName>
    </submittedName>
</protein>
<evidence type="ECO:0000313" key="9">
    <source>
        <dbReference type="Proteomes" id="UP001432062"/>
    </source>
</evidence>
<keyword evidence="3 6" id="KW-0812">Transmembrane</keyword>
<dbReference type="Proteomes" id="UP001432062">
    <property type="component" value="Chromosome"/>
</dbReference>
<evidence type="ECO:0000313" key="8">
    <source>
        <dbReference type="EMBL" id="WUV44603.1"/>
    </source>
</evidence>
<evidence type="ECO:0000256" key="4">
    <source>
        <dbReference type="ARBA" id="ARBA00022989"/>
    </source>
</evidence>
<dbReference type="PANTHER" id="PTHR36115">
    <property type="entry name" value="PROLINE-RICH ANTIGEN HOMOLOG-RELATED"/>
    <property type="match status" value="1"/>
</dbReference>
<name>A0ABZ1YN54_9NOCA</name>
<proteinExistence type="predicted"/>
<keyword evidence="2" id="KW-1003">Cell membrane</keyword>
<comment type="subcellular location">
    <subcellularLocation>
        <location evidence="1">Cell membrane</location>
        <topology evidence="1">Multi-pass membrane protein</topology>
    </subcellularLocation>
</comment>